<dbReference type="InterPro" id="IPR049918">
    <property type="entry name" value="HxsD-rel"/>
</dbReference>
<proteinExistence type="predicted"/>
<sequence length="74" mass="8661">MNRMTLQKEIYPKSAIEETIQAFSRIAKIHMEEEKENYYSLTFEQCLADPQRTMDEFGNYVLAETIRAAGGMYD</sequence>
<accession>A0ABR7N9E8</accession>
<protein>
    <submittedName>
        <fullName evidence="1">Uncharacterized protein</fullName>
    </submittedName>
</protein>
<gene>
    <name evidence="1" type="ORF">H8716_07945</name>
</gene>
<reference evidence="1 2" key="1">
    <citation type="submission" date="2020-08" db="EMBL/GenBank/DDBJ databases">
        <title>Genome public.</title>
        <authorList>
            <person name="Liu C."/>
            <person name="Sun Q."/>
        </authorList>
    </citation>
    <scope>NUCLEOTIDE SEQUENCE [LARGE SCALE GENOMIC DNA]</scope>
    <source>
        <strain evidence="1 2">NSJ-46</strain>
    </source>
</reference>
<comment type="caution">
    <text evidence="1">The sequence shown here is derived from an EMBL/GenBank/DDBJ whole genome shotgun (WGS) entry which is preliminary data.</text>
</comment>
<evidence type="ECO:0000313" key="2">
    <source>
        <dbReference type="Proteomes" id="UP000657421"/>
    </source>
</evidence>
<dbReference type="NCBIfam" id="NF038315">
    <property type="entry name" value="HxsD_rel"/>
    <property type="match status" value="1"/>
</dbReference>
<organism evidence="1 2">
    <name type="scientific">Jingyaoa shaoxingensis</name>
    <dbReference type="NCBI Taxonomy" id="2763671"/>
    <lineage>
        <taxon>Bacteria</taxon>
        <taxon>Bacillati</taxon>
        <taxon>Bacillota</taxon>
        <taxon>Clostridia</taxon>
        <taxon>Lachnospirales</taxon>
        <taxon>Lachnospiraceae</taxon>
        <taxon>Jingyaoa</taxon>
    </lineage>
</organism>
<name>A0ABR7N9E8_9FIRM</name>
<keyword evidence="2" id="KW-1185">Reference proteome</keyword>
<dbReference type="EMBL" id="JACRSZ010000007">
    <property type="protein sequence ID" value="MBC8573011.1"/>
    <property type="molecule type" value="Genomic_DNA"/>
</dbReference>
<dbReference type="Proteomes" id="UP000657421">
    <property type="component" value="Unassembled WGS sequence"/>
</dbReference>
<dbReference type="RefSeq" id="WP_249308041.1">
    <property type="nucleotide sequence ID" value="NZ_JACRSZ010000007.1"/>
</dbReference>
<evidence type="ECO:0000313" key="1">
    <source>
        <dbReference type="EMBL" id="MBC8573011.1"/>
    </source>
</evidence>